<evidence type="ECO:0000256" key="1">
    <source>
        <dbReference type="SAM" id="MobiDB-lite"/>
    </source>
</evidence>
<organism evidence="2 3">
    <name type="scientific">Actinokineospora fastidiosa</name>
    <dbReference type="NCBI Taxonomy" id="1816"/>
    <lineage>
        <taxon>Bacteria</taxon>
        <taxon>Bacillati</taxon>
        <taxon>Actinomycetota</taxon>
        <taxon>Actinomycetes</taxon>
        <taxon>Pseudonocardiales</taxon>
        <taxon>Pseudonocardiaceae</taxon>
        <taxon>Actinokineospora</taxon>
    </lineage>
</organism>
<proteinExistence type="predicted"/>
<evidence type="ECO:0000313" key="2">
    <source>
        <dbReference type="EMBL" id="GGS45574.1"/>
    </source>
</evidence>
<name>A0A918GL36_9PSEU</name>
<comment type="caution">
    <text evidence="2">The sequence shown here is derived from an EMBL/GenBank/DDBJ whole genome shotgun (WGS) entry which is preliminary data.</text>
</comment>
<protein>
    <submittedName>
        <fullName evidence="2">Uncharacterized protein</fullName>
    </submittedName>
</protein>
<evidence type="ECO:0000313" key="3">
    <source>
        <dbReference type="Proteomes" id="UP000660680"/>
    </source>
</evidence>
<sequence>MHRRQEISLNVRADTDDEMTQVAERVGQALGCTFAEGEYNKWYAEVAEVFGLKLSLVPVHGIGGRKVAKLVSSIAEKGFLFAPDGSDDVEYDDVDISAYIVDLLTIRTGLRWYAPTAEDRAAEMKGVAAFDDWLGQVGPRTTIDEEEEFPGRPRFGPRPER</sequence>
<accession>A0A918GL36</accession>
<feature type="region of interest" description="Disordered" evidence="1">
    <location>
        <begin position="141"/>
        <end position="161"/>
    </location>
</feature>
<gene>
    <name evidence="2" type="ORF">GCM10010171_45840</name>
</gene>
<dbReference type="Proteomes" id="UP000660680">
    <property type="component" value="Unassembled WGS sequence"/>
</dbReference>
<keyword evidence="3" id="KW-1185">Reference proteome</keyword>
<reference evidence="2" key="1">
    <citation type="journal article" date="2014" name="Int. J. Syst. Evol. Microbiol.">
        <title>Complete genome sequence of Corynebacterium casei LMG S-19264T (=DSM 44701T), isolated from a smear-ripened cheese.</title>
        <authorList>
            <consortium name="US DOE Joint Genome Institute (JGI-PGF)"/>
            <person name="Walter F."/>
            <person name="Albersmeier A."/>
            <person name="Kalinowski J."/>
            <person name="Ruckert C."/>
        </authorList>
    </citation>
    <scope>NUCLEOTIDE SEQUENCE</scope>
    <source>
        <strain evidence="2">JCM 3276</strain>
    </source>
</reference>
<dbReference type="AlphaFoldDB" id="A0A918GL36"/>
<dbReference type="EMBL" id="BMRB01000004">
    <property type="protein sequence ID" value="GGS45574.1"/>
    <property type="molecule type" value="Genomic_DNA"/>
</dbReference>
<reference evidence="2" key="2">
    <citation type="submission" date="2020-09" db="EMBL/GenBank/DDBJ databases">
        <authorList>
            <person name="Sun Q."/>
            <person name="Ohkuma M."/>
        </authorList>
    </citation>
    <scope>NUCLEOTIDE SEQUENCE</scope>
    <source>
        <strain evidence="2">JCM 3276</strain>
    </source>
</reference>
<dbReference type="RefSeq" id="WP_189212633.1">
    <property type="nucleotide sequence ID" value="NZ_BMRB01000004.1"/>
</dbReference>